<feature type="region of interest" description="Disordered" evidence="1">
    <location>
        <begin position="1"/>
        <end position="26"/>
    </location>
</feature>
<evidence type="ECO:0008006" key="3">
    <source>
        <dbReference type="Google" id="ProtNLM"/>
    </source>
</evidence>
<sequence length="46" mass="4912">MVQLKKNAKAAKPAEKPNADTRIATRELSEADLKRIAGGHRGGALQ</sequence>
<name>A0AAU1ZZP6_9ACTN</name>
<evidence type="ECO:0000313" key="2">
    <source>
        <dbReference type="EMBL" id="WTT16775.1"/>
    </source>
</evidence>
<proteinExistence type="predicted"/>
<protein>
    <recommendedName>
        <fullName evidence="3">Bacteriocin</fullName>
    </recommendedName>
</protein>
<gene>
    <name evidence="2" type="ORF">OHA22_15205</name>
</gene>
<dbReference type="EMBL" id="CP108222">
    <property type="protein sequence ID" value="WTT16775.1"/>
    <property type="molecule type" value="Genomic_DNA"/>
</dbReference>
<feature type="compositionally biased region" description="Basic and acidic residues" evidence="1">
    <location>
        <begin position="12"/>
        <end position="26"/>
    </location>
</feature>
<dbReference type="AlphaFoldDB" id="A0AAU1ZZP6"/>
<reference evidence="2" key="1">
    <citation type="submission" date="2022-10" db="EMBL/GenBank/DDBJ databases">
        <title>The complete genomes of actinobacterial strains from the NBC collection.</title>
        <authorList>
            <person name="Joergensen T.S."/>
            <person name="Alvarez Arevalo M."/>
            <person name="Sterndorff E.B."/>
            <person name="Faurdal D."/>
            <person name="Vuksanovic O."/>
            <person name="Mourched A.-S."/>
            <person name="Charusanti P."/>
            <person name="Shaw S."/>
            <person name="Blin K."/>
            <person name="Weber T."/>
        </authorList>
    </citation>
    <scope>NUCLEOTIDE SEQUENCE</scope>
    <source>
        <strain evidence="2">NBC_00093</strain>
    </source>
</reference>
<organism evidence="2">
    <name type="scientific">Streptomyces sp. NBC_00093</name>
    <dbReference type="NCBI Taxonomy" id="2975649"/>
    <lineage>
        <taxon>Bacteria</taxon>
        <taxon>Bacillati</taxon>
        <taxon>Actinomycetota</taxon>
        <taxon>Actinomycetes</taxon>
        <taxon>Kitasatosporales</taxon>
        <taxon>Streptomycetaceae</taxon>
        <taxon>Streptomyces</taxon>
    </lineage>
</organism>
<evidence type="ECO:0000256" key="1">
    <source>
        <dbReference type="SAM" id="MobiDB-lite"/>
    </source>
</evidence>
<accession>A0AAU1ZZP6</accession>